<sequence>MRIAFLAIAGLIMGVVGGATVGIGLGLGWIQLFNSSEFEGYAGMLVVFTFMPLGALIGGLGGATLFGMAALREHEATIARQRMGHEGVNEA</sequence>
<feature type="transmembrane region" description="Helical" evidence="1">
    <location>
        <begin position="42"/>
        <end position="71"/>
    </location>
</feature>
<dbReference type="EMBL" id="JAFCLK010000010">
    <property type="protein sequence ID" value="MBR1136647.1"/>
    <property type="molecule type" value="Genomic_DNA"/>
</dbReference>
<evidence type="ECO:0000313" key="2">
    <source>
        <dbReference type="EMBL" id="MBR1136647.1"/>
    </source>
</evidence>
<proteinExistence type="predicted"/>
<name>A0ABS5G5Q2_9BRAD</name>
<gene>
    <name evidence="2" type="ORF">JQ619_12790</name>
</gene>
<keyword evidence="1" id="KW-0472">Membrane</keyword>
<accession>A0ABS5G5Q2</accession>
<organism evidence="2 3">
    <name type="scientific">Bradyrhizobium denitrificans</name>
    <dbReference type="NCBI Taxonomy" id="2734912"/>
    <lineage>
        <taxon>Bacteria</taxon>
        <taxon>Pseudomonadati</taxon>
        <taxon>Pseudomonadota</taxon>
        <taxon>Alphaproteobacteria</taxon>
        <taxon>Hyphomicrobiales</taxon>
        <taxon>Nitrobacteraceae</taxon>
        <taxon>Bradyrhizobium</taxon>
    </lineage>
</organism>
<keyword evidence="1" id="KW-1133">Transmembrane helix</keyword>
<keyword evidence="3" id="KW-1185">Reference proteome</keyword>
<keyword evidence="1" id="KW-0812">Transmembrane</keyword>
<dbReference type="Proteomes" id="UP001314635">
    <property type="component" value="Unassembled WGS sequence"/>
</dbReference>
<evidence type="ECO:0000256" key="1">
    <source>
        <dbReference type="SAM" id="Phobius"/>
    </source>
</evidence>
<comment type="caution">
    <text evidence="2">The sequence shown here is derived from an EMBL/GenBank/DDBJ whole genome shotgun (WGS) entry which is preliminary data.</text>
</comment>
<protein>
    <submittedName>
        <fullName evidence="2">Uncharacterized protein</fullName>
    </submittedName>
</protein>
<evidence type="ECO:0000313" key="3">
    <source>
        <dbReference type="Proteomes" id="UP001314635"/>
    </source>
</evidence>
<dbReference type="RefSeq" id="WP_012042014.1">
    <property type="nucleotide sequence ID" value="NZ_JABFDP010000022.1"/>
</dbReference>
<reference evidence="3" key="1">
    <citation type="journal article" date="2021" name="ISME J.">
        <title>Evolutionary origin and ecological implication of a unique nif island in free-living Bradyrhizobium lineages.</title>
        <authorList>
            <person name="Tao J."/>
        </authorList>
    </citation>
    <scope>NUCLEOTIDE SEQUENCE [LARGE SCALE GENOMIC DNA]</scope>
    <source>
        <strain evidence="3">SZCCT0094</strain>
    </source>
</reference>